<comment type="caution">
    <text evidence="2">The sequence shown here is derived from an EMBL/GenBank/DDBJ whole genome shotgun (WGS) entry which is preliminary data.</text>
</comment>
<organism evidence="2 3">
    <name type="scientific">Protea cynaroides</name>
    <dbReference type="NCBI Taxonomy" id="273540"/>
    <lineage>
        <taxon>Eukaryota</taxon>
        <taxon>Viridiplantae</taxon>
        <taxon>Streptophyta</taxon>
        <taxon>Embryophyta</taxon>
        <taxon>Tracheophyta</taxon>
        <taxon>Spermatophyta</taxon>
        <taxon>Magnoliopsida</taxon>
        <taxon>Proteales</taxon>
        <taxon>Proteaceae</taxon>
        <taxon>Protea</taxon>
    </lineage>
</organism>
<evidence type="ECO:0000313" key="3">
    <source>
        <dbReference type="Proteomes" id="UP001141806"/>
    </source>
</evidence>
<feature type="domain" description="DUF4283" evidence="1">
    <location>
        <begin position="49"/>
        <end position="124"/>
    </location>
</feature>
<dbReference type="Proteomes" id="UP001141806">
    <property type="component" value="Unassembled WGS sequence"/>
</dbReference>
<evidence type="ECO:0000259" key="1">
    <source>
        <dbReference type="Pfam" id="PF14111"/>
    </source>
</evidence>
<dbReference type="PANTHER" id="PTHR31286:SF180">
    <property type="entry name" value="OS10G0362600 PROTEIN"/>
    <property type="match status" value="1"/>
</dbReference>
<dbReference type="Pfam" id="PF14111">
    <property type="entry name" value="DUF4283"/>
    <property type="match status" value="1"/>
</dbReference>
<protein>
    <recommendedName>
        <fullName evidence="1">DUF4283 domain-containing protein</fullName>
    </recommendedName>
</protein>
<dbReference type="PANTHER" id="PTHR31286">
    <property type="entry name" value="GLYCINE-RICH CELL WALL STRUCTURAL PROTEIN 1.8-LIKE"/>
    <property type="match status" value="1"/>
</dbReference>
<keyword evidence="3" id="KW-1185">Reference proteome</keyword>
<dbReference type="EMBL" id="JAMYWD010000007">
    <property type="protein sequence ID" value="KAJ4965145.1"/>
    <property type="molecule type" value="Genomic_DNA"/>
</dbReference>
<name>A0A9Q0QMB7_9MAGN</name>
<dbReference type="OrthoDB" id="1750790at2759"/>
<evidence type="ECO:0000313" key="2">
    <source>
        <dbReference type="EMBL" id="KAJ4965145.1"/>
    </source>
</evidence>
<gene>
    <name evidence="2" type="ORF">NE237_016994</name>
</gene>
<dbReference type="InterPro" id="IPR025558">
    <property type="entry name" value="DUF4283"/>
</dbReference>
<proteinExistence type="predicted"/>
<sequence length="191" mass="22101">MLQDTPPSLGIIKEQSAIEDQYCMHAGITDEPFILKEDPFDYPEENPETTMVRRIIGSKTFRRQAISEALPSAWNTIHGFEVKPIDKSTHIFRFNYILYFFNVLKESPWLVAGNLIILQRWTKDQSWNFSSFQIWAQIHGLPKEDMQPNVAQRLVYKVGIPSQLMVIEGVIQGQKTSYLRARVSMEISKPL</sequence>
<dbReference type="AlphaFoldDB" id="A0A9Q0QMB7"/>
<accession>A0A9Q0QMB7</accession>
<reference evidence="2" key="1">
    <citation type="journal article" date="2023" name="Plant J.">
        <title>The genome of the king protea, Protea cynaroides.</title>
        <authorList>
            <person name="Chang J."/>
            <person name="Duong T.A."/>
            <person name="Schoeman C."/>
            <person name="Ma X."/>
            <person name="Roodt D."/>
            <person name="Barker N."/>
            <person name="Li Z."/>
            <person name="Van de Peer Y."/>
            <person name="Mizrachi E."/>
        </authorList>
    </citation>
    <scope>NUCLEOTIDE SEQUENCE</scope>
    <source>
        <tissue evidence="2">Young leaves</tissue>
    </source>
</reference>
<dbReference type="InterPro" id="IPR040256">
    <property type="entry name" value="At4g02000-like"/>
</dbReference>